<reference evidence="2 3" key="1">
    <citation type="journal article" date="2002" name="Proc. Natl. Acad. Sci. U.S.A.">
        <title>The complete genome of hyperthermophile Methanopyrus kandleri AV19 and monophyly of archaeal methanogens.</title>
        <authorList>
            <person name="Slesarev A.I."/>
            <person name="Mezhevaya K.V."/>
            <person name="Makarova K.S."/>
            <person name="Polushin N.N."/>
            <person name="Shcherbinina O.V."/>
            <person name="Shakhova V.V."/>
            <person name="Belova G.I."/>
            <person name="Aravind L."/>
            <person name="Natale D.A."/>
            <person name="Rogozin I.B."/>
            <person name="Tatusov R.L."/>
            <person name="Wolf Y.I."/>
            <person name="Stetter K.O."/>
            <person name="Malykh A.G."/>
            <person name="Koonin E.V."/>
            <person name="Kozyavkin S.A."/>
        </authorList>
    </citation>
    <scope>NUCLEOTIDE SEQUENCE [LARGE SCALE GENOMIC DNA]</scope>
    <source>
        <strain evidence="3">AV19 / DSM 6324 / JCM 9639 / NBRC 100938</strain>
    </source>
</reference>
<accession>Q8TWA3</accession>
<keyword evidence="3" id="KW-1185">Reference proteome</keyword>
<evidence type="ECO:0000313" key="2">
    <source>
        <dbReference type="EMBL" id="AAM02346.1"/>
    </source>
</evidence>
<dbReference type="HOGENOM" id="CLU_2645919_0_0_2"/>
<name>Q8TWA3_METKA</name>
<dbReference type="GeneID" id="1477234"/>
<dbReference type="EnsemblBacteria" id="AAM02346">
    <property type="protein sequence ID" value="AAM02346"/>
    <property type="gene ID" value="MK1133"/>
</dbReference>
<dbReference type="KEGG" id="mka:MK1133"/>
<proteinExistence type="predicted"/>
<evidence type="ECO:0000313" key="3">
    <source>
        <dbReference type="Proteomes" id="UP000001826"/>
    </source>
</evidence>
<dbReference type="Proteomes" id="UP000001826">
    <property type="component" value="Chromosome"/>
</dbReference>
<feature type="transmembrane region" description="Helical" evidence="1">
    <location>
        <begin position="44"/>
        <end position="66"/>
    </location>
</feature>
<dbReference type="PaxDb" id="190192-MK1133"/>
<sequence>MDTSGHRWVLVKVKYFPAWHARGGRILMGPGGTMIVRTGSGRMILYFAYPIRLHALGALALALQWINAPVRAMMEG</sequence>
<dbReference type="EMBL" id="AE009439">
    <property type="protein sequence ID" value="AAM02346.1"/>
    <property type="molecule type" value="Genomic_DNA"/>
</dbReference>
<keyword evidence="1" id="KW-0472">Membrane</keyword>
<keyword evidence="1" id="KW-0812">Transmembrane</keyword>
<organism evidence="2 3">
    <name type="scientific">Methanopyrus kandleri (strain AV19 / DSM 6324 / JCM 9639 / NBRC 100938)</name>
    <dbReference type="NCBI Taxonomy" id="190192"/>
    <lineage>
        <taxon>Archaea</taxon>
        <taxon>Methanobacteriati</taxon>
        <taxon>Methanobacteriota</taxon>
        <taxon>Methanomada group</taxon>
        <taxon>Methanopyri</taxon>
        <taxon>Methanopyrales</taxon>
        <taxon>Methanopyraceae</taxon>
        <taxon>Methanopyrus</taxon>
    </lineage>
</organism>
<evidence type="ECO:0000256" key="1">
    <source>
        <dbReference type="SAM" id="Phobius"/>
    </source>
</evidence>
<dbReference type="InParanoid" id="Q8TWA3"/>
<dbReference type="RefSeq" id="WP_011019501.1">
    <property type="nucleotide sequence ID" value="NC_003551.1"/>
</dbReference>
<protein>
    <submittedName>
        <fullName evidence="2">Uncharacterized protein</fullName>
    </submittedName>
</protein>
<keyword evidence="1" id="KW-1133">Transmembrane helix</keyword>
<dbReference type="AlphaFoldDB" id="Q8TWA3"/>
<gene>
    <name evidence="2" type="ordered locus">MK1133</name>
</gene>